<dbReference type="PROSITE" id="PS50994">
    <property type="entry name" value="INTEGRASE"/>
    <property type="match status" value="1"/>
</dbReference>
<dbReference type="AlphaFoldDB" id="A0A2N3QE69"/>
<dbReference type="SUPFAM" id="SSF46689">
    <property type="entry name" value="Homeodomain-like"/>
    <property type="match status" value="1"/>
</dbReference>
<dbReference type="InterPro" id="IPR012337">
    <property type="entry name" value="RNaseH-like_sf"/>
</dbReference>
<feature type="domain" description="Integrase catalytic" evidence="2">
    <location>
        <begin position="147"/>
        <end position="324"/>
    </location>
</feature>
<comment type="caution">
    <text evidence="3">The sequence shown here is derived from an EMBL/GenBank/DDBJ whole genome shotgun (WGS) entry which is preliminary data.</text>
</comment>
<dbReference type="Gene3D" id="3.30.420.10">
    <property type="entry name" value="Ribonuclease H-like superfamily/Ribonuclease H"/>
    <property type="match status" value="1"/>
</dbReference>
<dbReference type="EMBL" id="PCGY01000028">
    <property type="protein sequence ID" value="PKU88400.1"/>
    <property type="molecule type" value="Genomic_DNA"/>
</dbReference>
<evidence type="ECO:0000313" key="3">
    <source>
        <dbReference type="EMBL" id="PKU88400.1"/>
    </source>
</evidence>
<dbReference type="GO" id="GO:0015074">
    <property type="term" value="P:DNA integration"/>
    <property type="evidence" value="ECO:0007669"/>
    <property type="project" value="InterPro"/>
</dbReference>
<dbReference type="Proteomes" id="UP000233727">
    <property type="component" value="Unassembled WGS sequence"/>
</dbReference>
<evidence type="ECO:0000259" key="2">
    <source>
        <dbReference type="PROSITE" id="PS50994"/>
    </source>
</evidence>
<gene>
    <name evidence="3" type="ORF">CQR47_1815</name>
</gene>
<reference evidence="3 4" key="1">
    <citation type="submission" date="2017-10" db="EMBL/GenBank/DDBJ databases">
        <title>Bifidobacterium genomics.</title>
        <authorList>
            <person name="Lugli G.A."/>
            <person name="Milani C."/>
            <person name="Mancabelli L."/>
        </authorList>
    </citation>
    <scope>NUCLEOTIDE SEQUENCE [LARGE SCALE GENOMIC DNA]</scope>
    <source>
        <strain evidence="3 4">1542B</strain>
    </source>
</reference>
<dbReference type="InterPro" id="IPR009057">
    <property type="entry name" value="Homeodomain-like_sf"/>
</dbReference>
<evidence type="ECO:0000256" key="1">
    <source>
        <dbReference type="SAM" id="MobiDB-lite"/>
    </source>
</evidence>
<dbReference type="NCBIfam" id="NF033546">
    <property type="entry name" value="transpos_IS21"/>
    <property type="match status" value="1"/>
</dbReference>
<accession>A0A2N3QE69</accession>
<dbReference type="GO" id="GO:0003676">
    <property type="term" value="F:nucleic acid binding"/>
    <property type="evidence" value="ECO:0007669"/>
    <property type="project" value="InterPro"/>
</dbReference>
<organism evidence="3 4">
    <name type="scientific">Bifidobacterium thermophilum</name>
    <dbReference type="NCBI Taxonomy" id="33905"/>
    <lineage>
        <taxon>Bacteria</taxon>
        <taxon>Bacillati</taxon>
        <taxon>Actinomycetota</taxon>
        <taxon>Actinomycetes</taxon>
        <taxon>Bifidobacteriales</taxon>
        <taxon>Bifidobacteriaceae</taxon>
        <taxon>Bifidobacterium</taxon>
    </lineage>
</organism>
<sequence length="505" mass="56131">MPSGFLIDSRVLITVFEVPGRKGLTTSMLMQQRIRQLEGQGMSHARIARELHVSRTTVVKYASREDFSPRPAGRAGRTLIDSGYAEIVEGWLTADLRLPRKQRHTAMRVWQRLRDEHGFEGSYPSVQRWVKRWRERHRAESEGYARLAWAPGTAQVDFGQARASIAGVERVVHFLVVSYPYSNMRYVAALPGETSGCVCHGLGEVFARVGMAPRVVVFDNATGVGHRNADGTVTQTVMFQRFCAQYGFEARFCNPYSGNEKGSVENAVGFVRRNLMVPVPSAEGYQALTRAWFDACERLAQADHYRLGVPVAGLFESEKEHMLPLPSAAFDPVEWRSVKADRTGTVLIDSNRYLAGPKWHSMRLQAGVRVFQIELRDPDGGRITTLERVWGRSPDTQADPAALLAVIARKPRSWGESPIRGDFPGPVRDLLDRMDAPERSSLISDIRHAGETYGFPAAAGAVAAIIKAGRTVGRATIETTAARILQGDDTPGGQDLTRYDKYMEE</sequence>
<dbReference type="SUPFAM" id="SSF53098">
    <property type="entry name" value="Ribonuclease H-like"/>
    <property type="match status" value="1"/>
</dbReference>
<name>A0A2N3QE69_9BIFI</name>
<evidence type="ECO:0000313" key="4">
    <source>
        <dbReference type="Proteomes" id="UP000233727"/>
    </source>
</evidence>
<dbReference type="InterPro" id="IPR036397">
    <property type="entry name" value="RNaseH_sf"/>
</dbReference>
<dbReference type="InterPro" id="IPR001584">
    <property type="entry name" value="Integrase_cat-core"/>
</dbReference>
<feature type="region of interest" description="Disordered" evidence="1">
    <location>
        <begin position="486"/>
        <end position="505"/>
    </location>
</feature>
<dbReference type="PANTHER" id="PTHR35004:SF7">
    <property type="entry name" value="INTEGRASE PROTEIN"/>
    <property type="match status" value="1"/>
</dbReference>
<proteinExistence type="predicted"/>
<dbReference type="PANTHER" id="PTHR35004">
    <property type="entry name" value="TRANSPOSASE RV3428C-RELATED"/>
    <property type="match status" value="1"/>
</dbReference>
<protein>
    <submittedName>
        <fullName evidence="3">Integrase</fullName>
    </submittedName>
</protein>